<proteinExistence type="predicted"/>
<feature type="non-terminal residue" evidence="1">
    <location>
        <position position="225"/>
    </location>
</feature>
<keyword evidence="2" id="KW-1185">Reference proteome</keyword>
<dbReference type="AlphaFoldDB" id="A0A9W8EB46"/>
<accession>A0A9W8EB46</accession>
<name>A0A9W8EB46_9FUNG</name>
<protein>
    <submittedName>
        <fullName evidence="1">Uncharacterized protein</fullName>
    </submittedName>
</protein>
<reference evidence="1" key="1">
    <citation type="submission" date="2022-07" db="EMBL/GenBank/DDBJ databases">
        <title>Phylogenomic reconstructions and comparative analyses of Kickxellomycotina fungi.</title>
        <authorList>
            <person name="Reynolds N.K."/>
            <person name="Stajich J.E."/>
            <person name="Barry K."/>
            <person name="Grigoriev I.V."/>
            <person name="Crous P."/>
            <person name="Smith M.E."/>
        </authorList>
    </citation>
    <scope>NUCLEOTIDE SEQUENCE</scope>
    <source>
        <strain evidence="1">RSA 567</strain>
    </source>
</reference>
<dbReference type="Proteomes" id="UP001151582">
    <property type="component" value="Unassembled WGS sequence"/>
</dbReference>
<organism evidence="1 2">
    <name type="scientific">Dimargaris verticillata</name>
    <dbReference type="NCBI Taxonomy" id="2761393"/>
    <lineage>
        <taxon>Eukaryota</taxon>
        <taxon>Fungi</taxon>
        <taxon>Fungi incertae sedis</taxon>
        <taxon>Zoopagomycota</taxon>
        <taxon>Kickxellomycotina</taxon>
        <taxon>Dimargaritomycetes</taxon>
        <taxon>Dimargaritales</taxon>
        <taxon>Dimargaritaceae</taxon>
        <taxon>Dimargaris</taxon>
    </lineage>
</organism>
<dbReference type="EMBL" id="JANBQB010000569">
    <property type="protein sequence ID" value="KAJ1975091.1"/>
    <property type="molecule type" value="Genomic_DNA"/>
</dbReference>
<comment type="caution">
    <text evidence="1">The sequence shown here is derived from an EMBL/GenBank/DDBJ whole genome shotgun (WGS) entry which is preliminary data.</text>
</comment>
<evidence type="ECO:0000313" key="1">
    <source>
        <dbReference type="EMBL" id="KAJ1975091.1"/>
    </source>
</evidence>
<sequence length="225" mass="25186">MRIAKSVSWYCTAVCLVVGLAWPVLAELRILYPNGTIIPGLEYPCFSFPTLVYPFFVNVGLLIPLSIEPGCQPVINYGILHYLKSLDPSTLPEYAEWNATILFANMGYGQDCNHVNDLIAALGLVVDEVKDLELPPVKVVTVSFGTNSTDVAGNPDLVFYHPNESEPDPVHVMISLDSAWRDVNDAWDEWEEVAVVRVTEDRGPWNKYYDQHQELTTARFVLLGI</sequence>
<evidence type="ECO:0000313" key="2">
    <source>
        <dbReference type="Proteomes" id="UP001151582"/>
    </source>
</evidence>
<gene>
    <name evidence="1" type="ORF">H4R34_004467</name>
</gene>
<dbReference type="OrthoDB" id="10493682at2759"/>